<dbReference type="InterPro" id="IPR033116">
    <property type="entry name" value="TRYPSIN_SER"/>
</dbReference>
<keyword evidence="3" id="KW-0645">Protease</keyword>
<dbReference type="InterPro" id="IPR009003">
    <property type="entry name" value="Peptidase_S1_PA"/>
</dbReference>
<keyword evidence="3" id="KW-0378">Hydrolase</keyword>
<dbReference type="Proteomes" id="UP000192907">
    <property type="component" value="Unassembled WGS sequence"/>
</dbReference>
<evidence type="ECO:0000313" key="6">
    <source>
        <dbReference type="EMBL" id="SMF28436.1"/>
    </source>
</evidence>
<dbReference type="GO" id="GO:0004252">
    <property type="term" value="F:serine-type endopeptidase activity"/>
    <property type="evidence" value="ECO:0007669"/>
    <property type="project" value="InterPro"/>
</dbReference>
<organism evidence="6 7">
    <name type="scientific">Pseudobacteriovorax antillogorgiicola</name>
    <dbReference type="NCBI Taxonomy" id="1513793"/>
    <lineage>
        <taxon>Bacteria</taxon>
        <taxon>Pseudomonadati</taxon>
        <taxon>Bdellovibrionota</taxon>
        <taxon>Oligoflexia</taxon>
        <taxon>Oligoflexales</taxon>
        <taxon>Pseudobacteriovoracaceae</taxon>
        <taxon>Pseudobacteriovorax</taxon>
    </lineage>
</organism>
<dbReference type="SMART" id="SM00020">
    <property type="entry name" value="Tryp_SPc"/>
    <property type="match status" value="1"/>
</dbReference>
<dbReference type="InterPro" id="IPR018114">
    <property type="entry name" value="TRYPSIN_HIS"/>
</dbReference>
<dbReference type="GO" id="GO:0006508">
    <property type="term" value="P:proteolysis"/>
    <property type="evidence" value="ECO:0007669"/>
    <property type="project" value="UniProtKB-KW"/>
</dbReference>
<comment type="similarity">
    <text evidence="1">Belongs to the peptidase S1 family.</text>
</comment>
<keyword evidence="2" id="KW-1015">Disulfide bond</keyword>
<dbReference type="OrthoDB" id="9813836at2"/>
<dbReference type="PANTHER" id="PTHR24276:SF98">
    <property type="entry name" value="FI18310P1-RELATED"/>
    <property type="match status" value="1"/>
</dbReference>
<dbReference type="PROSITE" id="PS00135">
    <property type="entry name" value="TRYPSIN_SER"/>
    <property type="match status" value="1"/>
</dbReference>
<dbReference type="InterPro" id="IPR043504">
    <property type="entry name" value="Peptidase_S1_PA_chymotrypsin"/>
</dbReference>
<keyword evidence="7" id="KW-1185">Reference proteome</keyword>
<evidence type="ECO:0000313" key="7">
    <source>
        <dbReference type="Proteomes" id="UP000192907"/>
    </source>
</evidence>
<evidence type="ECO:0000256" key="2">
    <source>
        <dbReference type="ARBA" id="ARBA00023157"/>
    </source>
</evidence>
<evidence type="ECO:0000256" key="1">
    <source>
        <dbReference type="ARBA" id="ARBA00007664"/>
    </source>
</evidence>
<evidence type="ECO:0000256" key="3">
    <source>
        <dbReference type="RuleBase" id="RU363034"/>
    </source>
</evidence>
<reference evidence="7" key="1">
    <citation type="submission" date="2017-04" db="EMBL/GenBank/DDBJ databases">
        <authorList>
            <person name="Varghese N."/>
            <person name="Submissions S."/>
        </authorList>
    </citation>
    <scope>NUCLEOTIDE SEQUENCE [LARGE SCALE GENOMIC DNA]</scope>
    <source>
        <strain evidence="7">RKEM611</strain>
    </source>
</reference>
<dbReference type="PROSITE" id="PS00134">
    <property type="entry name" value="TRYPSIN_HIS"/>
    <property type="match status" value="1"/>
</dbReference>
<dbReference type="InterPro" id="IPR001314">
    <property type="entry name" value="Peptidase_S1A"/>
</dbReference>
<feature type="region of interest" description="Disordered" evidence="4">
    <location>
        <begin position="199"/>
        <end position="218"/>
    </location>
</feature>
<protein>
    <submittedName>
        <fullName evidence="6">Trypsin</fullName>
    </submittedName>
</protein>
<dbReference type="RefSeq" id="WP_132319508.1">
    <property type="nucleotide sequence ID" value="NZ_FWZT01000009.1"/>
</dbReference>
<gene>
    <name evidence="6" type="ORF">SAMN06296036_1099</name>
</gene>
<keyword evidence="3" id="KW-0720">Serine protease</keyword>
<dbReference type="AlphaFoldDB" id="A0A1Y6BTS5"/>
<evidence type="ECO:0000259" key="5">
    <source>
        <dbReference type="PROSITE" id="PS50240"/>
    </source>
</evidence>
<dbReference type="EMBL" id="FWZT01000009">
    <property type="protein sequence ID" value="SMF28436.1"/>
    <property type="molecule type" value="Genomic_DNA"/>
</dbReference>
<accession>A0A1Y6BTS5</accession>
<dbReference type="PROSITE" id="PS50240">
    <property type="entry name" value="TRYPSIN_DOM"/>
    <property type="match status" value="1"/>
</dbReference>
<dbReference type="Gene3D" id="2.40.10.10">
    <property type="entry name" value="Trypsin-like serine proteases"/>
    <property type="match status" value="1"/>
</dbReference>
<feature type="compositionally biased region" description="Low complexity" evidence="4">
    <location>
        <begin position="207"/>
        <end position="217"/>
    </location>
</feature>
<evidence type="ECO:0000256" key="4">
    <source>
        <dbReference type="SAM" id="MobiDB-lite"/>
    </source>
</evidence>
<name>A0A1Y6BTS5_9BACT</name>
<dbReference type="PRINTS" id="PR00722">
    <property type="entry name" value="CHYMOTRYPSIN"/>
</dbReference>
<sequence length="265" mass="27668">MTNLRQFAKVFSLSLGLGLGLSNCGTDTSSDVKVANGIEIPETTFPSVVLLYDQAGSICTGTFITEEIVLTAAHCSMSGDVNTRTGEVDLTLGIIEIEDAAEGKAKLVAQSTKIYRNPLWDSNGRNVNRYDLGVVYFPKGTARAVSDLTAGSARSGDEFTIVGYGLNQTNDLQDGSSAGIKRIGYNTVSSVSGGFIQFTGQTETTNGDGSDASSSSGDSGGPLFIDGELAGVTSGGGNSFGRARSLYIDIHSSTSKDFLGQFVNY</sequence>
<feature type="domain" description="Peptidase S1" evidence="5">
    <location>
        <begin position="34"/>
        <end position="265"/>
    </location>
</feature>
<dbReference type="InterPro" id="IPR001254">
    <property type="entry name" value="Trypsin_dom"/>
</dbReference>
<dbReference type="InterPro" id="IPR050430">
    <property type="entry name" value="Peptidase_S1"/>
</dbReference>
<dbReference type="SUPFAM" id="SSF50494">
    <property type="entry name" value="Trypsin-like serine proteases"/>
    <property type="match status" value="1"/>
</dbReference>
<dbReference type="PANTHER" id="PTHR24276">
    <property type="entry name" value="POLYSERASE-RELATED"/>
    <property type="match status" value="1"/>
</dbReference>
<proteinExistence type="inferred from homology"/>
<dbReference type="STRING" id="1513793.SAMN06296036_1099"/>
<dbReference type="Pfam" id="PF00089">
    <property type="entry name" value="Trypsin"/>
    <property type="match status" value="1"/>
</dbReference>